<evidence type="ECO:0000313" key="1">
    <source>
        <dbReference type="EMBL" id="RHN71794.1"/>
    </source>
</evidence>
<organism evidence="1">
    <name type="scientific">Medicago truncatula</name>
    <name type="common">Barrel medic</name>
    <name type="synonym">Medicago tribuloides</name>
    <dbReference type="NCBI Taxonomy" id="3880"/>
    <lineage>
        <taxon>Eukaryota</taxon>
        <taxon>Viridiplantae</taxon>
        <taxon>Streptophyta</taxon>
        <taxon>Embryophyta</taxon>
        <taxon>Tracheophyta</taxon>
        <taxon>Spermatophyta</taxon>
        <taxon>Magnoliopsida</taxon>
        <taxon>eudicotyledons</taxon>
        <taxon>Gunneridae</taxon>
        <taxon>Pentapetalae</taxon>
        <taxon>rosids</taxon>
        <taxon>fabids</taxon>
        <taxon>Fabales</taxon>
        <taxon>Fabaceae</taxon>
        <taxon>Papilionoideae</taxon>
        <taxon>50 kb inversion clade</taxon>
        <taxon>NPAAA clade</taxon>
        <taxon>Hologalegina</taxon>
        <taxon>IRL clade</taxon>
        <taxon>Trifolieae</taxon>
        <taxon>Medicago</taxon>
    </lineage>
</organism>
<dbReference type="Gramene" id="rna7429">
    <property type="protein sequence ID" value="RHN71794.1"/>
    <property type="gene ID" value="gene7429"/>
</dbReference>
<dbReference type="EMBL" id="PSQE01000002">
    <property type="protein sequence ID" value="RHN71794.1"/>
    <property type="molecule type" value="Genomic_DNA"/>
</dbReference>
<gene>
    <name evidence="1" type="ORF">MtrunA17_Chr2g0280661</name>
</gene>
<accession>A0A396J4U5</accession>
<comment type="caution">
    <text evidence="1">The sequence shown here is derived from an EMBL/GenBank/DDBJ whole genome shotgun (WGS) entry which is preliminary data.</text>
</comment>
<reference evidence="1" key="1">
    <citation type="journal article" date="2018" name="Nat. Plants">
        <title>Whole-genome landscape of Medicago truncatula symbiotic genes.</title>
        <authorList>
            <person name="Pecrix Y."/>
            <person name="Gamas P."/>
            <person name="Carrere S."/>
        </authorList>
    </citation>
    <scope>NUCLEOTIDE SEQUENCE</scope>
    <source>
        <tissue evidence="1">Leaves</tissue>
    </source>
</reference>
<name>A0A396J4U5_MEDTR</name>
<dbReference type="AlphaFoldDB" id="A0A396J4U5"/>
<dbReference type="Proteomes" id="UP000265566">
    <property type="component" value="Chromosome 2"/>
</dbReference>
<sequence length="47" mass="5470">MLRVLAPSLRITNPRIQSLDKGFYSFFPFPRIKIESSKIDDSNQLMV</sequence>
<proteinExistence type="predicted"/>
<protein>
    <submittedName>
        <fullName evidence="1">Uncharacterized protein</fullName>
    </submittedName>
</protein>